<feature type="region of interest" description="Disordered" evidence="1">
    <location>
        <begin position="1"/>
        <end position="64"/>
    </location>
</feature>
<feature type="region of interest" description="Disordered" evidence="1">
    <location>
        <begin position="285"/>
        <end position="324"/>
    </location>
</feature>
<feature type="compositionally biased region" description="Basic and acidic residues" evidence="1">
    <location>
        <begin position="224"/>
        <end position="243"/>
    </location>
</feature>
<feature type="region of interest" description="Disordered" evidence="1">
    <location>
        <begin position="77"/>
        <end position="182"/>
    </location>
</feature>
<feature type="region of interest" description="Disordered" evidence="1">
    <location>
        <begin position="216"/>
        <end position="249"/>
    </location>
</feature>
<proteinExistence type="predicted"/>
<feature type="compositionally biased region" description="Basic and acidic residues" evidence="1">
    <location>
        <begin position="151"/>
        <end position="161"/>
    </location>
</feature>
<feature type="compositionally biased region" description="Basic and acidic residues" evidence="1">
    <location>
        <begin position="309"/>
        <end position="318"/>
    </location>
</feature>
<comment type="caution">
    <text evidence="2">The sequence shown here is derived from an EMBL/GenBank/DDBJ whole genome shotgun (WGS) entry which is preliminary data.</text>
</comment>
<evidence type="ECO:0000313" key="2">
    <source>
        <dbReference type="EMBL" id="TVU11280.1"/>
    </source>
</evidence>
<name>A0A5J9TIU4_9POAL</name>
<feature type="compositionally biased region" description="Basic and acidic residues" evidence="1">
    <location>
        <begin position="102"/>
        <end position="128"/>
    </location>
</feature>
<feature type="compositionally biased region" description="Basic and acidic residues" evidence="1">
    <location>
        <begin position="17"/>
        <end position="35"/>
    </location>
</feature>
<gene>
    <name evidence="2" type="ORF">EJB05_44855</name>
</gene>
<evidence type="ECO:0000313" key="3">
    <source>
        <dbReference type="Proteomes" id="UP000324897"/>
    </source>
</evidence>
<reference evidence="2 3" key="1">
    <citation type="journal article" date="2019" name="Sci. Rep.">
        <title>A high-quality genome of Eragrostis curvula grass provides insights into Poaceae evolution and supports new strategies to enhance forage quality.</title>
        <authorList>
            <person name="Carballo J."/>
            <person name="Santos B.A.C.M."/>
            <person name="Zappacosta D."/>
            <person name="Garbus I."/>
            <person name="Selva J.P."/>
            <person name="Gallo C.A."/>
            <person name="Diaz A."/>
            <person name="Albertini E."/>
            <person name="Caccamo M."/>
            <person name="Echenique V."/>
        </authorList>
    </citation>
    <scope>NUCLEOTIDE SEQUENCE [LARGE SCALE GENOMIC DNA]</scope>
    <source>
        <strain evidence="3">cv. Victoria</strain>
        <tissue evidence="2">Leaf</tissue>
    </source>
</reference>
<accession>A0A5J9TIU4</accession>
<dbReference type="AlphaFoldDB" id="A0A5J9TIU4"/>
<sequence length="448" mass="48561">MPMPADPPENLPGVKAGAEEDKEKERADAEVRQLPDHVLLQKKQRTEKSIKSGFARRLPDGGRKLRASLDAVLRELSRRNLLSEAGAKEDKENERAEDDEEKERGADAEARQEPGHALREKKLPDENAIKAGLAGRLPDGGKRPRATLDTPGRELVRRKLLSEAPHPSAAAGGGPGARAEDEKGCQIFVPSRCPESSGMGPHAQMLMAVVPTESLFSGEVGAEEQDKEKERADDEVRQLPDHAPRKKKLRTKKLIKAELTDCLPDGGKKLCKSPDAICPELTQRKPRSEAPLPHGCSGGGDTAPVAQAQDEKGRERIVQPRCAKSSGTGPRAYISRRVMLCSVLKAIKGSEASFRSVGCGVPDRFAVEVYAEAPWPGITGNVRHLKAMSDLCDSVEAAEESAANNLVIILQQEYGVIVDDFNYAALCMEREKKKAKTKSVAAKGFKSG</sequence>
<dbReference type="Proteomes" id="UP000324897">
    <property type="component" value="Chromosome 3"/>
</dbReference>
<dbReference type="Gramene" id="TVU11280">
    <property type="protein sequence ID" value="TVU11280"/>
    <property type="gene ID" value="EJB05_44855"/>
</dbReference>
<keyword evidence="3" id="KW-1185">Reference proteome</keyword>
<feature type="compositionally biased region" description="Pro residues" evidence="1">
    <location>
        <begin position="1"/>
        <end position="10"/>
    </location>
</feature>
<dbReference type="EMBL" id="RWGY01000039">
    <property type="protein sequence ID" value="TVU11280.1"/>
    <property type="molecule type" value="Genomic_DNA"/>
</dbReference>
<evidence type="ECO:0000256" key="1">
    <source>
        <dbReference type="SAM" id="MobiDB-lite"/>
    </source>
</evidence>
<organism evidence="2 3">
    <name type="scientific">Eragrostis curvula</name>
    <name type="common">weeping love grass</name>
    <dbReference type="NCBI Taxonomy" id="38414"/>
    <lineage>
        <taxon>Eukaryota</taxon>
        <taxon>Viridiplantae</taxon>
        <taxon>Streptophyta</taxon>
        <taxon>Embryophyta</taxon>
        <taxon>Tracheophyta</taxon>
        <taxon>Spermatophyta</taxon>
        <taxon>Magnoliopsida</taxon>
        <taxon>Liliopsida</taxon>
        <taxon>Poales</taxon>
        <taxon>Poaceae</taxon>
        <taxon>PACMAD clade</taxon>
        <taxon>Chloridoideae</taxon>
        <taxon>Eragrostideae</taxon>
        <taxon>Eragrostidinae</taxon>
        <taxon>Eragrostis</taxon>
    </lineage>
</organism>
<protein>
    <submittedName>
        <fullName evidence="2">Uncharacterized protein</fullName>
    </submittedName>
</protein>
<feature type="non-terminal residue" evidence="2">
    <location>
        <position position="1"/>
    </location>
</feature>